<proteinExistence type="predicted"/>
<reference evidence="2" key="2">
    <citation type="submission" date="2020-09" db="EMBL/GenBank/DDBJ databases">
        <authorList>
            <person name="Sun Q."/>
            <person name="Zhou Y."/>
        </authorList>
    </citation>
    <scope>NUCLEOTIDE SEQUENCE</scope>
    <source>
        <strain evidence="2">CGMCC 1.15448</strain>
    </source>
</reference>
<dbReference type="RefSeq" id="WP_188931023.1">
    <property type="nucleotide sequence ID" value="NZ_BMJC01000002.1"/>
</dbReference>
<name>A0A8J2UCF2_9BACT</name>
<dbReference type="Gene3D" id="3.40.50.300">
    <property type="entry name" value="P-loop containing nucleotide triphosphate hydrolases"/>
    <property type="match status" value="2"/>
</dbReference>
<organism evidence="2 3">
    <name type="scientific">Puia dinghuensis</name>
    <dbReference type="NCBI Taxonomy" id="1792502"/>
    <lineage>
        <taxon>Bacteria</taxon>
        <taxon>Pseudomonadati</taxon>
        <taxon>Bacteroidota</taxon>
        <taxon>Chitinophagia</taxon>
        <taxon>Chitinophagales</taxon>
        <taxon>Chitinophagaceae</taxon>
        <taxon>Puia</taxon>
    </lineage>
</organism>
<accession>A0A8J2UCF2</accession>
<dbReference type="SUPFAM" id="SSF52540">
    <property type="entry name" value="P-loop containing nucleoside triphosphate hydrolases"/>
    <property type="match status" value="1"/>
</dbReference>
<keyword evidence="3" id="KW-1185">Reference proteome</keyword>
<dbReference type="GO" id="GO:0005524">
    <property type="term" value="F:ATP binding"/>
    <property type="evidence" value="ECO:0007669"/>
    <property type="project" value="UniProtKB-KW"/>
</dbReference>
<dbReference type="InterPro" id="IPR051396">
    <property type="entry name" value="Bact_Antivir_Def_Nuclease"/>
</dbReference>
<dbReference type="EMBL" id="BMJC01000002">
    <property type="protein sequence ID" value="GGA96361.1"/>
    <property type="molecule type" value="Genomic_DNA"/>
</dbReference>
<evidence type="ECO:0000313" key="3">
    <source>
        <dbReference type="Proteomes" id="UP000607559"/>
    </source>
</evidence>
<dbReference type="Proteomes" id="UP000607559">
    <property type="component" value="Unassembled WGS sequence"/>
</dbReference>
<gene>
    <name evidence="2" type="ORF">GCM10011511_19580</name>
</gene>
<keyword evidence="2" id="KW-0547">Nucleotide-binding</keyword>
<reference evidence="2" key="1">
    <citation type="journal article" date="2014" name="Int. J. Syst. Evol. Microbiol.">
        <title>Complete genome sequence of Corynebacterium casei LMG S-19264T (=DSM 44701T), isolated from a smear-ripened cheese.</title>
        <authorList>
            <consortium name="US DOE Joint Genome Institute (JGI-PGF)"/>
            <person name="Walter F."/>
            <person name="Albersmeier A."/>
            <person name="Kalinowski J."/>
            <person name="Ruckert C."/>
        </authorList>
    </citation>
    <scope>NUCLEOTIDE SEQUENCE</scope>
    <source>
        <strain evidence="2">CGMCC 1.15448</strain>
    </source>
</reference>
<dbReference type="PANTHER" id="PTHR43581:SF2">
    <property type="entry name" value="EXCINUCLEASE ATPASE SUBUNIT"/>
    <property type="match status" value="1"/>
</dbReference>
<dbReference type="Pfam" id="PF13175">
    <property type="entry name" value="AAA_15"/>
    <property type="match status" value="1"/>
</dbReference>
<evidence type="ECO:0000313" key="2">
    <source>
        <dbReference type="EMBL" id="GGA96361.1"/>
    </source>
</evidence>
<sequence length="460" mass="53307">MDPLTKEHNIKYFRIEALFGDRNIHLNFDQKFRVLIGENGIGKTSVLNALYYTLTGRFNKLRTLEFKSISVEFNSGKNITIEKDDLVFSNEEDLHRNRQELLVSDYIQKNLTEREHEFISFNLESGKKISHSDFNEIVSRLGSQLHYPSSFIRRHLQYMFSGKSGKLDEARRVIAKELDADILYFPTYRRIEEELHKLGSVNDINIPQDDKRLIQFGMDDVSNTFTEVLEVIKNSAILGFSEITGEMLSQYLEGPPQLDSDIKERLDPKLLKIILERVGPNITDENKTRILDLIKSGEVFQSDNYRYLLNFLSKLVKAYDQQKDLDNAIKAFESTCNSYLTGKKVIYNESKVTIDIVNQNSDQSIELRNLSSGEKQIISMFSKIIFNKAENLIVLFDEPELSLSLEWQRKLLPDILKSKKCKLLLSVTHSPFIFDNDLDSFAEEMNKYVSYINPTQENNS</sequence>
<comment type="caution">
    <text evidence="2">The sequence shown here is derived from an EMBL/GenBank/DDBJ whole genome shotgun (WGS) entry which is preliminary data.</text>
</comment>
<protein>
    <submittedName>
        <fullName evidence="2">ATP-binding protein</fullName>
    </submittedName>
</protein>
<dbReference type="InterPro" id="IPR041685">
    <property type="entry name" value="AAA_GajA/Old/RecF-like"/>
</dbReference>
<dbReference type="InterPro" id="IPR027417">
    <property type="entry name" value="P-loop_NTPase"/>
</dbReference>
<dbReference type="PANTHER" id="PTHR43581">
    <property type="entry name" value="ATP/GTP PHOSPHATASE"/>
    <property type="match status" value="1"/>
</dbReference>
<dbReference type="AlphaFoldDB" id="A0A8J2UCF2"/>
<feature type="domain" description="Endonuclease GajA/Old nuclease/RecF-like AAA" evidence="1">
    <location>
        <begin position="23"/>
        <end position="433"/>
    </location>
</feature>
<keyword evidence="2" id="KW-0067">ATP-binding</keyword>
<evidence type="ECO:0000259" key="1">
    <source>
        <dbReference type="Pfam" id="PF13175"/>
    </source>
</evidence>